<reference evidence="2 3" key="1">
    <citation type="journal article" date="2024" name="Microbiol. Resour. Announc.">
        <title>Genome annotations for the ascomycete fungi Trichoderma harzianum, Trichoderma aggressivum, and Purpureocillium lilacinum.</title>
        <authorList>
            <person name="Beijen E.P.W."/>
            <person name="Ohm R.A."/>
        </authorList>
    </citation>
    <scope>NUCLEOTIDE SEQUENCE [LARGE SCALE GENOMIC DNA]</scope>
    <source>
        <strain evidence="2 3">CBS 150709</strain>
    </source>
</reference>
<gene>
    <name evidence="2" type="ORF">Purlil1_6944</name>
</gene>
<dbReference type="EMBL" id="JAWRVI010000023">
    <property type="protein sequence ID" value="KAK4088733.1"/>
    <property type="molecule type" value="Genomic_DNA"/>
</dbReference>
<name>A0ABR0BYI2_PURLI</name>
<dbReference type="Proteomes" id="UP001287286">
    <property type="component" value="Unassembled WGS sequence"/>
</dbReference>
<feature type="compositionally biased region" description="Basic and acidic residues" evidence="1">
    <location>
        <begin position="98"/>
        <end position="113"/>
    </location>
</feature>
<evidence type="ECO:0000313" key="3">
    <source>
        <dbReference type="Proteomes" id="UP001287286"/>
    </source>
</evidence>
<keyword evidence="3" id="KW-1185">Reference proteome</keyword>
<protein>
    <submittedName>
        <fullName evidence="2">Uncharacterized protein</fullName>
    </submittedName>
</protein>
<sequence length="204" mass="22029">MGAAAGSQAMSQASVSRRHSERGIAYIFGVAAAAAGLRGRDRNFSHAVQSVQVVRACRCNGTAHHDKGDPARTLCKHVRFGVPSQPSVDLVVRPSAPGEREEGNRARKGERGRTERGRATYVCALLRANTCYYCLGHWHGTVEGQQIAVQPSILPTTRHSVPSALLVRRKPLTSYGGRIRHFAELQTWSPGPSRPASRVSVKAG</sequence>
<accession>A0ABR0BYI2</accession>
<comment type="caution">
    <text evidence="2">The sequence shown here is derived from an EMBL/GenBank/DDBJ whole genome shotgun (WGS) entry which is preliminary data.</text>
</comment>
<evidence type="ECO:0000313" key="2">
    <source>
        <dbReference type="EMBL" id="KAK4088733.1"/>
    </source>
</evidence>
<evidence type="ECO:0000256" key="1">
    <source>
        <dbReference type="SAM" id="MobiDB-lite"/>
    </source>
</evidence>
<proteinExistence type="predicted"/>
<feature type="region of interest" description="Disordered" evidence="1">
    <location>
        <begin position="89"/>
        <end position="113"/>
    </location>
</feature>
<organism evidence="2 3">
    <name type="scientific">Purpureocillium lilacinum</name>
    <name type="common">Paecilomyces lilacinus</name>
    <dbReference type="NCBI Taxonomy" id="33203"/>
    <lineage>
        <taxon>Eukaryota</taxon>
        <taxon>Fungi</taxon>
        <taxon>Dikarya</taxon>
        <taxon>Ascomycota</taxon>
        <taxon>Pezizomycotina</taxon>
        <taxon>Sordariomycetes</taxon>
        <taxon>Hypocreomycetidae</taxon>
        <taxon>Hypocreales</taxon>
        <taxon>Ophiocordycipitaceae</taxon>
        <taxon>Purpureocillium</taxon>
    </lineage>
</organism>